<keyword evidence="3" id="KW-1185">Reference proteome</keyword>
<dbReference type="EMBL" id="CP056775">
    <property type="protein sequence ID" value="QRR03643.1"/>
    <property type="molecule type" value="Genomic_DNA"/>
</dbReference>
<keyword evidence="1" id="KW-0732">Signal</keyword>
<protein>
    <submittedName>
        <fullName evidence="2">Uncharacterized protein</fullName>
    </submittedName>
</protein>
<evidence type="ECO:0000313" key="3">
    <source>
        <dbReference type="Proteomes" id="UP000612680"/>
    </source>
</evidence>
<proteinExistence type="predicted"/>
<reference evidence="2 3" key="1">
    <citation type="submission" date="2020-06" db="EMBL/GenBank/DDBJ databases">
        <title>Dyadobacter sandarakinus sp. nov., isolated from the soil of the Arctic Yellow River Station.</title>
        <authorList>
            <person name="Zhang Y."/>
            <person name="Peng F."/>
        </authorList>
    </citation>
    <scope>NUCLEOTIDE SEQUENCE [LARGE SCALE GENOMIC DNA]</scope>
    <source>
        <strain evidence="2 3">Q3-56</strain>
    </source>
</reference>
<sequence length="249" mass="28214">MRNIMKVIACSLLALLWAAQTIRGQPGKTLKDSVRGKPVKAYMDQEIKRHKWEMGINAGSLFHPGSPGTYQYPYLIKRNFKLEKTGMGKALRFSLSPAAATSKQLFPGDTMPDEKSRVNNYTYSPRFTLGFEWQKSLGRTMIFGGVDASGVLFFSKETMHGTHSPWDDNVIGNTVVKYHRNMLWLGPFLGAKIYIDHRISLSVESHLKCGYGVDGTRAWFDGMFVSRGLMTWKQIEPMPIHLINLTYNL</sequence>
<organism evidence="2 3">
    <name type="scientific">Dyadobacter sandarakinus</name>
    <dbReference type="NCBI Taxonomy" id="2747268"/>
    <lineage>
        <taxon>Bacteria</taxon>
        <taxon>Pseudomonadati</taxon>
        <taxon>Bacteroidota</taxon>
        <taxon>Cytophagia</taxon>
        <taxon>Cytophagales</taxon>
        <taxon>Spirosomataceae</taxon>
        <taxon>Dyadobacter</taxon>
    </lineage>
</organism>
<feature type="signal peptide" evidence="1">
    <location>
        <begin position="1"/>
        <end position="24"/>
    </location>
</feature>
<dbReference type="RefSeq" id="WP_204659827.1">
    <property type="nucleotide sequence ID" value="NZ_CP056775.1"/>
</dbReference>
<feature type="chain" id="PRO_5046916669" evidence="1">
    <location>
        <begin position="25"/>
        <end position="249"/>
    </location>
</feature>
<evidence type="ECO:0000313" key="2">
    <source>
        <dbReference type="EMBL" id="QRR03643.1"/>
    </source>
</evidence>
<name>A0ABX7ID65_9BACT</name>
<dbReference type="Proteomes" id="UP000612680">
    <property type="component" value="Chromosome"/>
</dbReference>
<accession>A0ABX7ID65</accession>
<evidence type="ECO:0000256" key="1">
    <source>
        <dbReference type="SAM" id="SignalP"/>
    </source>
</evidence>
<gene>
    <name evidence="2" type="ORF">HWI92_23365</name>
</gene>